<dbReference type="RefSeq" id="WP_102856259.1">
    <property type="nucleotide sequence ID" value="NZ_CP010616.1"/>
</dbReference>
<gene>
    <name evidence="2" type="ORF">PhaeoP66_04608</name>
</gene>
<evidence type="ECO:0000256" key="1">
    <source>
        <dbReference type="SAM" id="SignalP"/>
    </source>
</evidence>
<sequence length="116" mass="11768">MKTTAKMTGQLAAAAVALWATAASAEDTPNDCDLVQAAMAQMIQANIGNIRATGNALQSQAAVLARLAKTGDDEALAAAEAVTENLGALRVPAGAEIAEGMQALRRLCPETGTTTE</sequence>
<geneLocation type="plasmid" evidence="2 3">
    <name>pP66_h</name>
</geneLocation>
<dbReference type="Proteomes" id="UP000236536">
    <property type="component" value="Plasmid pP66_h"/>
</dbReference>
<protein>
    <submittedName>
        <fullName evidence="2">Uncharacterized protein</fullName>
    </submittedName>
</protein>
<keyword evidence="1" id="KW-0732">Signal</keyword>
<dbReference type="EMBL" id="CP010713">
    <property type="protein sequence ID" value="AUQ97334.1"/>
    <property type="molecule type" value="Genomic_DNA"/>
</dbReference>
<feature type="signal peptide" evidence="1">
    <location>
        <begin position="1"/>
        <end position="25"/>
    </location>
</feature>
<organism evidence="2 3">
    <name type="scientific">Phaeobacter inhibens</name>
    <dbReference type="NCBI Taxonomy" id="221822"/>
    <lineage>
        <taxon>Bacteria</taxon>
        <taxon>Pseudomonadati</taxon>
        <taxon>Pseudomonadota</taxon>
        <taxon>Alphaproteobacteria</taxon>
        <taxon>Rhodobacterales</taxon>
        <taxon>Roseobacteraceae</taxon>
        <taxon>Phaeobacter</taxon>
    </lineage>
</organism>
<name>A0ABM6RLT6_9RHOB</name>
<reference evidence="2 3" key="1">
    <citation type="journal article" date="2017" name="Genome Biol. Evol.">
        <title>Trajectories and Drivers of Genome Evolution in Surface-Associated Marine Phaeobacter.</title>
        <authorList>
            <person name="Freese H.M."/>
            <person name="Sikorski J."/>
            <person name="Bunk B."/>
            <person name="Scheuner C."/>
            <person name="Meier-Kolthoff J.P."/>
            <person name="Sproer C."/>
            <person name="Gram L."/>
            <person name="Overmann J."/>
        </authorList>
    </citation>
    <scope>NUCLEOTIDE SEQUENCE [LARGE SCALE GENOMIC DNA]</scope>
    <source>
        <strain evidence="2 3">P66</strain>
    </source>
</reference>
<evidence type="ECO:0000313" key="2">
    <source>
        <dbReference type="EMBL" id="AUQ97334.1"/>
    </source>
</evidence>
<keyword evidence="3" id="KW-1185">Reference proteome</keyword>
<proteinExistence type="predicted"/>
<feature type="chain" id="PRO_5046254077" evidence="1">
    <location>
        <begin position="26"/>
        <end position="116"/>
    </location>
</feature>
<keyword evidence="2" id="KW-0614">Plasmid</keyword>
<accession>A0ABM6RLT6</accession>
<reference evidence="2 3" key="2">
    <citation type="journal article" date="2017" name="Int. J. Syst. Evol. Microbiol.">
        <title>Adaptation of Surface-Associated Bacteria to the Open Ocean: A Genomically Distinct Subpopulation of Phaeobacter gallaeciensis Colonizes Pacific Mesozooplankton.</title>
        <authorList>
            <person name="Freese H.M."/>
            <person name="Methner A."/>
            <person name="Overmann J."/>
        </authorList>
    </citation>
    <scope>NUCLEOTIDE SEQUENCE [LARGE SCALE GENOMIC DNA]</scope>
    <source>
        <strain evidence="2 3">P66</strain>
    </source>
</reference>
<evidence type="ECO:0000313" key="3">
    <source>
        <dbReference type="Proteomes" id="UP000236536"/>
    </source>
</evidence>